<dbReference type="EMBL" id="JAQQWN010000009">
    <property type="protein sequence ID" value="KAK8066093.1"/>
    <property type="molecule type" value="Genomic_DNA"/>
</dbReference>
<evidence type="ECO:0000313" key="2">
    <source>
        <dbReference type="EMBL" id="KAK8066093.1"/>
    </source>
</evidence>
<proteinExistence type="predicted"/>
<name>A0ABR1V7Z0_9PEZI</name>
<gene>
    <name evidence="2" type="ORF">PG997_012840</name>
</gene>
<protein>
    <recommendedName>
        <fullName evidence="1">Heterokaryon incompatibility domain-containing protein</fullName>
    </recommendedName>
</protein>
<organism evidence="2 3">
    <name type="scientific">Apiospora hydei</name>
    <dbReference type="NCBI Taxonomy" id="1337664"/>
    <lineage>
        <taxon>Eukaryota</taxon>
        <taxon>Fungi</taxon>
        <taxon>Dikarya</taxon>
        <taxon>Ascomycota</taxon>
        <taxon>Pezizomycotina</taxon>
        <taxon>Sordariomycetes</taxon>
        <taxon>Xylariomycetidae</taxon>
        <taxon>Amphisphaeriales</taxon>
        <taxon>Apiosporaceae</taxon>
        <taxon>Apiospora</taxon>
    </lineage>
</organism>
<dbReference type="GeneID" id="92050214"/>
<accession>A0ABR1V7Z0</accession>
<feature type="domain" description="Heterokaryon incompatibility" evidence="1">
    <location>
        <begin position="44"/>
        <end position="160"/>
    </location>
</feature>
<evidence type="ECO:0000259" key="1">
    <source>
        <dbReference type="Pfam" id="PF06985"/>
    </source>
</evidence>
<keyword evidence="3" id="KW-1185">Reference proteome</keyword>
<evidence type="ECO:0000313" key="3">
    <source>
        <dbReference type="Proteomes" id="UP001433268"/>
    </source>
</evidence>
<dbReference type="RefSeq" id="XP_066662846.1">
    <property type="nucleotide sequence ID" value="XM_066817154.1"/>
</dbReference>
<comment type="caution">
    <text evidence="2">The sequence shown here is derived from an EMBL/GenBank/DDBJ whole genome shotgun (WGS) entry which is preliminary data.</text>
</comment>
<reference evidence="2 3" key="1">
    <citation type="submission" date="2023-01" db="EMBL/GenBank/DDBJ databases">
        <title>Analysis of 21 Apiospora genomes using comparative genomics revels a genus with tremendous synthesis potential of carbohydrate active enzymes and secondary metabolites.</title>
        <authorList>
            <person name="Sorensen T."/>
        </authorList>
    </citation>
    <scope>NUCLEOTIDE SEQUENCE [LARGE SCALE GENOMIC DNA]</scope>
    <source>
        <strain evidence="2 3">CBS 114990</strain>
    </source>
</reference>
<dbReference type="Pfam" id="PF06985">
    <property type="entry name" value="HET"/>
    <property type="match status" value="1"/>
</dbReference>
<sequence>MSWAKSNGVPKTNPTRLLELDYSAEPPRARLLASTDRLGAHVRYVTLSHCWGDSVPLRLVHSNMGAMEDGIDIQQLPRTFQECFRVAHEVGIRYLWIDSLCIVQDSEEDWQREAGLMEQVYSNCYLNIAASESSNGTEGLFRERDPRSAGSTYVQITWVVQERFLSPRTVHYHQEQLAWECSESFTLEGLPAGVDLRKDASTLFKQHNASIATIPLSADKLYKVYELWDTLVIRYTTGCLSFSSDRPIAVAGIARVICHHLNLAPSDYHSGLWRPRFVEGLCWIVINTPRKTKHAFMNFQKTAFWAIRLGPGSP</sequence>
<dbReference type="PANTHER" id="PTHR33112:SF10">
    <property type="entry name" value="TOL"/>
    <property type="match status" value="1"/>
</dbReference>
<dbReference type="Proteomes" id="UP001433268">
    <property type="component" value="Unassembled WGS sequence"/>
</dbReference>
<dbReference type="PANTHER" id="PTHR33112">
    <property type="entry name" value="DOMAIN PROTEIN, PUTATIVE-RELATED"/>
    <property type="match status" value="1"/>
</dbReference>
<dbReference type="InterPro" id="IPR010730">
    <property type="entry name" value="HET"/>
</dbReference>